<sequence>PRRSCVEGEGFLQKSPSKEPHFTDFEGKTSFGMSVFNLSNAIMGSGILGLAYAMANTGIILFLFLLTAVALLSSYSIHLLLESSGVVGIRAYEQLGYRAFGTPGKLAAALAITLQNIGAMSSYLYIIKSELPLVIQTFLNLEEQTSDWYINGNYLVILVSVTVILPLALMRQLGYLGYSSGFSLSCMVFFLIAVSHPPLTLSKISVAALRSDWGQEGALPSCQMVRVWWQRDPRAHGGDLRCGPAWHQSPPLLRHSPSKRKMQHISNLSISVMYVMYFLAALFGYLTFYDGVESELLHTYSKVDPFDVLILCVRVAVLTAVTLTVPIVLFPVRRAIQQMLFKNQEFNWLRHTLIAVGLLTCINLLVIFAPNILGIFGVIGATSAPCLIFIFPAIFYFRIIPTEREPAKSTPKILVRGSWRLVAWCGAEGAALPTHLTLTPDPSGPLFRCAGPPADDHELEFHHHRLGVGDRPAWRKPLGGDAHPVLSTRPSTPTQSLQPLLPSSQRGGERRG</sequence>
<reference evidence="8" key="3">
    <citation type="submission" date="2025-09" db="UniProtKB">
        <authorList>
            <consortium name="Ensembl"/>
        </authorList>
    </citation>
    <scope>IDENTIFICATION</scope>
</reference>
<keyword evidence="4 6" id="KW-0472">Membrane</keyword>
<keyword evidence="2 6" id="KW-0812">Transmembrane</keyword>
<dbReference type="GO" id="GO:1903803">
    <property type="term" value="P:L-glutamine import across plasma membrane"/>
    <property type="evidence" value="ECO:0007669"/>
    <property type="project" value="Ensembl"/>
</dbReference>
<feature type="transmembrane region" description="Helical" evidence="6">
    <location>
        <begin position="59"/>
        <end position="81"/>
    </location>
</feature>
<keyword evidence="3 6" id="KW-1133">Transmembrane helix</keyword>
<dbReference type="GO" id="GO:1903810">
    <property type="term" value="P:L-histidine import across plasma membrane"/>
    <property type="evidence" value="ECO:0007669"/>
    <property type="project" value="Ensembl"/>
</dbReference>
<evidence type="ECO:0000256" key="3">
    <source>
        <dbReference type="ARBA" id="ARBA00022989"/>
    </source>
</evidence>
<reference evidence="8" key="2">
    <citation type="submission" date="2025-08" db="UniProtKB">
        <authorList>
            <consortium name="Ensembl"/>
        </authorList>
    </citation>
    <scope>IDENTIFICATION</scope>
</reference>
<feature type="transmembrane region" description="Helical" evidence="6">
    <location>
        <begin position="268"/>
        <end position="288"/>
    </location>
</feature>
<dbReference type="Pfam" id="PF01490">
    <property type="entry name" value="Aa_trans"/>
    <property type="match status" value="2"/>
</dbReference>
<feature type="transmembrane region" description="Helical" evidence="6">
    <location>
        <begin position="308"/>
        <end position="330"/>
    </location>
</feature>
<evidence type="ECO:0000256" key="2">
    <source>
        <dbReference type="ARBA" id="ARBA00022692"/>
    </source>
</evidence>
<evidence type="ECO:0000313" key="8">
    <source>
        <dbReference type="Ensembl" id="ENSUAMP00000037425.1"/>
    </source>
</evidence>
<protein>
    <submittedName>
        <fullName evidence="8">Solute carrier family 38 member 3</fullName>
    </submittedName>
</protein>
<accession>A0A452SWN5</accession>
<evidence type="ECO:0000256" key="4">
    <source>
        <dbReference type="ARBA" id="ARBA00023136"/>
    </source>
</evidence>
<gene>
    <name evidence="8" type="primary">SLC38A3</name>
</gene>
<dbReference type="GeneTree" id="ENSGT00940000157127"/>
<dbReference type="GO" id="GO:0080144">
    <property type="term" value="P:intracellular amino acid homeostasis"/>
    <property type="evidence" value="ECO:0007669"/>
    <property type="project" value="Ensembl"/>
</dbReference>
<feature type="domain" description="Amino acid transporter transmembrane" evidence="7">
    <location>
        <begin position="255"/>
        <end position="411"/>
    </location>
</feature>
<dbReference type="GO" id="GO:0051365">
    <property type="term" value="P:cellular response to potassium ion starvation"/>
    <property type="evidence" value="ECO:0007669"/>
    <property type="project" value="Ensembl"/>
</dbReference>
<dbReference type="GO" id="GO:0010447">
    <property type="term" value="P:response to acidic pH"/>
    <property type="evidence" value="ECO:0007669"/>
    <property type="project" value="Ensembl"/>
</dbReference>
<dbReference type="GO" id="GO:0015180">
    <property type="term" value="F:L-alanine transmembrane transporter activity"/>
    <property type="evidence" value="ECO:0007669"/>
    <property type="project" value="Ensembl"/>
</dbReference>
<evidence type="ECO:0000313" key="9">
    <source>
        <dbReference type="Proteomes" id="UP000291022"/>
    </source>
</evidence>
<dbReference type="PANTHER" id="PTHR22950:SF22">
    <property type="entry name" value="SODIUM-COUPLED NEUTRAL AMINO ACID TRANSPORTER 3"/>
    <property type="match status" value="1"/>
</dbReference>
<organism evidence="8 9">
    <name type="scientific">Ursus americanus</name>
    <name type="common">American black bear</name>
    <name type="synonym">Euarctos americanus</name>
    <dbReference type="NCBI Taxonomy" id="9643"/>
    <lineage>
        <taxon>Eukaryota</taxon>
        <taxon>Metazoa</taxon>
        <taxon>Chordata</taxon>
        <taxon>Craniata</taxon>
        <taxon>Vertebrata</taxon>
        <taxon>Euteleostomi</taxon>
        <taxon>Mammalia</taxon>
        <taxon>Eutheria</taxon>
        <taxon>Laurasiatheria</taxon>
        <taxon>Carnivora</taxon>
        <taxon>Caniformia</taxon>
        <taxon>Ursidae</taxon>
        <taxon>Ursus</taxon>
    </lineage>
</organism>
<evidence type="ECO:0000256" key="1">
    <source>
        <dbReference type="ARBA" id="ARBA00004141"/>
    </source>
</evidence>
<dbReference type="AlphaFoldDB" id="A0A452SWN5"/>
<feature type="region of interest" description="Disordered" evidence="5">
    <location>
        <begin position="472"/>
        <end position="512"/>
    </location>
</feature>
<evidence type="ECO:0000256" key="5">
    <source>
        <dbReference type="SAM" id="MobiDB-lite"/>
    </source>
</evidence>
<feature type="transmembrane region" description="Helical" evidence="6">
    <location>
        <begin position="375"/>
        <end position="397"/>
    </location>
</feature>
<feature type="transmembrane region" description="Helical" evidence="6">
    <location>
        <begin position="148"/>
        <end position="169"/>
    </location>
</feature>
<dbReference type="GO" id="GO:0140830">
    <property type="term" value="F:L-glutamine, sodium:proton antiporter activity"/>
    <property type="evidence" value="ECO:0007669"/>
    <property type="project" value="Ensembl"/>
</dbReference>
<dbReference type="InterPro" id="IPR013057">
    <property type="entry name" value="AA_transpt_TM"/>
</dbReference>
<name>A0A452SWN5_URSAM</name>
<dbReference type="GO" id="GO:0015817">
    <property type="term" value="P:histidine transport"/>
    <property type="evidence" value="ECO:0007669"/>
    <property type="project" value="Ensembl"/>
</dbReference>
<dbReference type="GO" id="GO:0016324">
    <property type="term" value="C:apical plasma membrane"/>
    <property type="evidence" value="ECO:0007669"/>
    <property type="project" value="Ensembl"/>
</dbReference>
<feature type="domain" description="Amino acid transporter transmembrane" evidence="7">
    <location>
        <begin position="28"/>
        <end position="196"/>
    </location>
</feature>
<comment type="subcellular location">
    <subcellularLocation>
        <location evidence="1">Membrane</location>
        <topology evidence="1">Multi-pass membrane protein</topology>
    </subcellularLocation>
</comment>
<dbReference type="GO" id="GO:0045944">
    <property type="term" value="P:positive regulation of transcription by RNA polymerase II"/>
    <property type="evidence" value="ECO:0007669"/>
    <property type="project" value="Ensembl"/>
</dbReference>
<evidence type="ECO:0000256" key="6">
    <source>
        <dbReference type="SAM" id="Phobius"/>
    </source>
</evidence>
<dbReference type="PANTHER" id="PTHR22950">
    <property type="entry name" value="AMINO ACID TRANSPORTER"/>
    <property type="match status" value="1"/>
</dbReference>
<reference evidence="9" key="1">
    <citation type="submission" date="2016-06" db="EMBL/GenBank/DDBJ databases">
        <title>De novo assembly and RNA-Seq shows season-dependent expression and editing in black bear kidneys.</title>
        <authorList>
            <person name="Korstanje R."/>
            <person name="Srivastava A."/>
            <person name="Sarsani V.K."/>
            <person name="Sheehan S.M."/>
            <person name="Seger R.L."/>
            <person name="Barter M.E."/>
            <person name="Lindqvist C."/>
            <person name="Brody L.C."/>
            <person name="Mullikin J.C."/>
        </authorList>
    </citation>
    <scope>NUCLEOTIDE SEQUENCE [LARGE SCALE GENOMIC DNA]</scope>
</reference>
<dbReference type="GO" id="GO:0140832">
    <property type="term" value="F:L-histidine, sodium:proton antiporter activity"/>
    <property type="evidence" value="ECO:0007669"/>
    <property type="project" value="Ensembl"/>
</dbReference>
<keyword evidence="9" id="KW-1185">Reference proteome</keyword>
<feature type="transmembrane region" description="Helical" evidence="6">
    <location>
        <begin position="31"/>
        <end position="52"/>
    </location>
</feature>
<evidence type="ECO:0000259" key="7">
    <source>
        <dbReference type="Pfam" id="PF01490"/>
    </source>
</evidence>
<feature type="compositionally biased region" description="Polar residues" evidence="5">
    <location>
        <begin position="488"/>
        <end position="506"/>
    </location>
</feature>
<proteinExistence type="predicted"/>
<dbReference type="GO" id="GO:0140831">
    <property type="term" value="F:L-asparagine, sodium:proton antiporter activity"/>
    <property type="evidence" value="ECO:0007669"/>
    <property type="project" value="Ensembl"/>
</dbReference>
<feature type="transmembrane region" description="Helical" evidence="6">
    <location>
        <begin position="351"/>
        <end position="369"/>
    </location>
</feature>
<dbReference type="STRING" id="9643.ENSUAMP00000037425"/>
<feature type="transmembrane region" description="Helical" evidence="6">
    <location>
        <begin position="175"/>
        <end position="194"/>
    </location>
</feature>
<dbReference type="Proteomes" id="UP000291022">
    <property type="component" value="Unassembled WGS sequence"/>
</dbReference>
<dbReference type="GO" id="GO:0010585">
    <property type="term" value="P:glutamine secretion"/>
    <property type="evidence" value="ECO:0007669"/>
    <property type="project" value="Ensembl"/>
</dbReference>
<feature type="transmembrane region" description="Helical" evidence="6">
    <location>
        <begin position="106"/>
        <end position="127"/>
    </location>
</feature>
<dbReference type="Ensembl" id="ENSUAMT00000041661.1">
    <property type="protein sequence ID" value="ENSUAMP00000037425.1"/>
    <property type="gene ID" value="ENSUAMG00000028343.1"/>
</dbReference>